<evidence type="ECO:0000313" key="6">
    <source>
        <dbReference type="EMBL" id="MFC3101503.1"/>
    </source>
</evidence>
<gene>
    <name evidence="6" type="ORF">ACFODK_11445</name>
</gene>
<reference evidence="7" key="1">
    <citation type="journal article" date="2019" name="Int. J. Syst. Evol. Microbiol.">
        <title>The Global Catalogue of Microorganisms (GCM) 10K type strain sequencing project: providing services to taxonomists for standard genome sequencing and annotation.</title>
        <authorList>
            <consortium name="The Broad Institute Genomics Platform"/>
            <consortium name="The Broad Institute Genome Sequencing Center for Infectious Disease"/>
            <person name="Wu L."/>
            <person name="Ma J."/>
        </authorList>
    </citation>
    <scope>NUCLEOTIDE SEQUENCE [LARGE SCALE GENOMIC DNA]</scope>
    <source>
        <strain evidence="7">KCTC 52606</strain>
    </source>
</reference>
<dbReference type="SMART" id="SM00849">
    <property type="entry name" value="Lactamase_B"/>
    <property type="match status" value="1"/>
</dbReference>
<evidence type="ECO:0000256" key="2">
    <source>
        <dbReference type="ARBA" id="ARBA00022723"/>
    </source>
</evidence>
<dbReference type="CDD" id="cd16277">
    <property type="entry name" value="metallo-hydrolase-like_MBL-fold"/>
    <property type="match status" value="1"/>
</dbReference>
<dbReference type="PANTHER" id="PTHR42978:SF6">
    <property type="entry name" value="QUORUM-QUENCHING LACTONASE YTNP-RELATED"/>
    <property type="match status" value="1"/>
</dbReference>
<feature type="domain" description="Metallo-beta-lactamase" evidence="5">
    <location>
        <begin position="60"/>
        <end position="277"/>
    </location>
</feature>
<name>A0ABV7EHZ5_9SPHN</name>
<proteinExistence type="inferred from homology"/>
<dbReference type="Pfam" id="PF00753">
    <property type="entry name" value="Lactamase_B"/>
    <property type="match status" value="1"/>
</dbReference>
<keyword evidence="3" id="KW-0378">Hydrolase</keyword>
<accession>A0ABV7EHZ5</accession>
<keyword evidence="7" id="KW-1185">Reference proteome</keyword>
<organism evidence="6 7">
    <name type="scientific">Alteraurantiacibacter lauratis</name>
    <dbReference type="NCBI Taxonomy" id="2054627"/>
    <lineage>
        <taxon>Bacteria</taxon>
        <taxon>Pseudomonadati</taxon>
        <taxon>Pseudomonadota</taxon>
        <taxon>Alphaproteobacteria</taxon>
        <taxon>Sphingomonadales</taxon>
        <taxon>Erythrobacteraceae</taxon>
        <taxon>Alteraurantiacibacter</taxon>
    </lineage>
</organism>
<keyword evidence="2" id="KW-0479">Metal-binding</keyword>
<dbReference type="RefSeq" id="WP_336919129.1">
    <property type="nucleotide sequence ID" value="NZ_JBANRN010000008.1"/>
</dbReference>
<dbReference type="SUPFAM" id="SSF56281">
    <property type="entry name" value="Metallo-hydrolase/oxidoreductase"/>
    <property type="match status" value="1"/>
</dbReference>
<evidence type="ECO:0000256" key="4">
    <source>
        <dbReference type="ARBA" id="ARBA00022833"/>
    </source>
</evidence>
<evidence type="ECO:0000313" key="7">
    <source>
        <dbReference type="Proteomes" id="UP001595378"/>
    </source>
</evidence>
<evidence type="ECO:0000256" key="1">
    <source>
        <dbReference type="ARBA" id="ARBA00007749"/>
    </source>
</evidence>
<comment type="caution">
    <text evidence="6">The sequence shown here is derived from an EMBL/GenBank/DDBJ whole genome shotgun (WGS) entry which is preliminary data.</text>
</comment>
<evidence type="ECO:0000259" key="5">
    <source>
        <dbReference type="SMART" id="SM00849"/>
    </source>
</evidence>
<sequence>MARDTMMSWQVGDVTVTRIVEIWNFTDHINMTMSDATPEEVIALEWLHPHYATPDGQQRMNFQGFVVQAGGRNIVVDSCIGAGRQRDFDVFCNLPEGFLEDLESLGLTREQVDTVLCTHLHFDHVGWNTYKDPETGTYKPTFPNARYLFGRTEYDAWQNVIRHDGHHTDTHLVECVDPIVELGLADFIEAHHEIASGPDWRIFTEPSHGHTPGHVHVCIESRGQRAVITGDLMHHPMQCAMPHRTATFDMDKDAGRASRISFVETYRDSGVVVIGAHFFDPTAGHIETAPNGETWFHGLGL</sequence>
<evidence type="ECO:0000256" key="3">
    <source>
        <dbReference type="ARBA" id="ARBA00022801"/>
    </source>
</evidence>
<dbReference type="Proteomes" id="UP001595378">
    <property type="component" value="Unassembled WGS sequence"/>
</dbReference>
<dbReference type="InterPro" id="IPR036866">
    <property type="entry name" value="RibonucZ/Hydroxyglut_hydro"/>
</dbReference>
<dbReference type="EMBL" id="JBHRSU010000033">
    <property type="protein sequence ID" value="MFC3101503.1"/>
    <property type="molecule type" value="Genomic_DNA"/>
</dbReference>
<protein>
    <submittedName>
        <fullName evidence="6">MBL fold metallo-hydrolase</fullName>
    </submittedName>
</protein>
<dbReference type="PANTHER" id="PTHR42978">
    <property type="entry name" value="QUORUM-QUENCHING LACTONASE YTNP-RELATED-RELATED"/>
    <property type="match status" value="1"/>
</dbReference>
<keyword evidence="4" id="KW-0862">Zinc</keyword>
<dbReference type="InterPro" id="IPR001279">
    <property type="entry name" value="Metallo-B-lactamas"/>
</dbReference>
<dbReference type="InterPro" id="IPR051013">
    <property type="entry name" value="MBL_superfamily_lactonases"/>
</dbReference>
<dbReference type="Gene3D" id="3.60.15.10">
    <property type="entry name" value="Ribonuclease Z/Hydroxyacylglutathione hydrolase-like"/>
    <property type="match status" value="1"/>
</dbReference>
<comment type="similarity">
    <text evidence="1">Belongs to the metallo-beta-lactamase superfamily.</text>
</comment>